<evidence type="ECO:0000313" key="11">
    <source>
        <dbReference type="EMBL" id="CAB3976236.1"/>
    </source>
</evidence>
<keyword evidence="6 10" id="KW-0648">Protein biosynthesis</keyword>
<keyword evidence="5 10" id="KW-0067">ATP-binding</keyword>
<dbReference type="PANTHER" id="PTHR43766:SF1">
    <property type="entry name" value="TRYPTOPHAN--TRNA LIGASE, MITOCHONDRIAL"/>
    <property type="match status" value="1"/>
</dbReference>
<dbReference type="InterPro" id="IPR050203">
    <property type="entry name" value="Trp-tRNA_synthetase"/>
</dbReference>
<evidence type="ECO:0000256" key="1">
    <source>
        <dbReference type="ARBA" id="ARBA00005594"/>
    </source>
</evidence>
<dbReference type="AlphaFoldDB" id="A0A6J5JWH6"/>
<dbReference type="EC" id="6.1.1.2" evidence="2 9"/>
<protein>
    <recommendedName>
        <fullName evidence="2 9">Tryptophan--tRNA ligase</fullName>
        <ecNumber evidence="2 9">6.1.1.2</ecNumber>
    </recommendedName>
</protein>
<dbReference type="KEGG" id="acil:ESZ_00016"/>
<dbReference type="GO" id="GO:0005524">
    <property type="term" value="F:ATP binding"/>
    <property type="evidence" value="ECO:0007669"/>
    <property type="project" value="UniProtKB-KW"/>
</dbReference>
<evidence type="ECO:0000313" key="12">
    <source>
        <dbReference type="Proteomes" id="UP000509549"/>
    </source>
</evidence>
<dbReference type="RefSeq" id="WP_176604773.1">
    <property type="nucleotide sequence ID" value="NZ_LR794158.1"/>
</dbReference>
<dbReference type="Gene3D" id="3.40.50.620">
    <property type="entry name" value="HUPs"/>
    <property type="match status" value="1"/>
</dbReference>
<dbReference type="PANTHER" id="PTHR43766">
    <property type="entry name" value="TRYPTOPHAN--TRNA LIGASE, MITOCHONDRIAL"/>
    <property type="match status" value="1"/>
</dbReference>
<evidence type="ECO:0000256" key="10">
    <source>
        <dbReference type="RuleBase" id="RU363036"/>
    </source>
</evidence>
<evidence type="ECO:0000256" key="8">
    <source>
        <dbReference type="ARBA" id="ARBA00049929"/>
    </source>
</evidence>
<keyword evidence="7 10" id="KW-0030">Aminoacyl-tRNA synthetase</keyword>
<dbReference type="InterPro" id="IPR002305">
    <property type="entry name" value="aa-tRNA-synth_Ic"/>
</dbReference>
<gene>
    <name evidence="11" type="primary">trpS</name>
    <name evidence="11" type="ORF">ESZ_00016</name>
</gene>
<name>A0A6J5JWH6_9GAMM</name>
<proteinExistence type="inferred from homology"/>
<dbReference type="PROSITE" id="PS00178">
    <property type="entry name" value="AA_TRNA_LIGASE_I"/>
    <property type="match status" value="1"/>
</dbReference>
<dbReference type="NCBIfam" id="TIGR00233">
    <property type="entry name" value="trpS"/>
    <property type="match status" value="1"/>
</dbReference>
<dbReference type="Pfam" id="PF00579">
    <property type="entry name" value="tRNA-synt_1b"/>
    <property type="match status" value="1"/>
</dbReference>
<dbReference type="Gene3D" id="1.10.240.10">
    <property type="entry name" value="Tyrosyl-Transfer RNA Synthetase"/>
    <property type="match status" value="1"/>
</dbReference>
<dbReference type="GO" id="GO:0006436">
    <property type="term" value="P:tryptophanyl-tRNA aminoacylation"/>
    <property type="evidence" value="ECO:0007669"/>
    <property type="project" value="UniProtKB-UniRule"/>
</dbReference>
<keyword evidence="12" id="KW-1185">Reference proteome</keyword>
<keyword evidence="4 10" id="KW-0547">Nucleotide-binding</keyword>
<dbReference type="CDD" id="cd00806">
    <property type="entry name" value="TrpRS_core"/>
    <property type="match status" value="1"/>
</dbReference>
<dbReference type="InterPro" id="IPR014729">
    <property type="entry name" value="Rossmann-like_a/b/a_fold"/>
</dbReference>
<evidence type="ECO:0000256" key="4">
    <source>
        <dbReference type="ARBA" id="ARBA00022741"/>
    </source>
</evidence>
<evidence type="ECO:0000256" key="3">
    <source>
        <dbReference type="ARBA" id="ARBA00022598"/>
    </source>
</evidence>
<dbReference type="SUPFAM" id="SSF52374">
    <property type="entry name" value="Nucleotidylyl transferase"/>
    <property type="match status" value="1"/>
</dbReference>
<dbReference type="PRINTS" id="PR01039">
    <property type="entry name" value="TRNASYNTHTRP"/>
</dbReference>
<evidence type="ECO:0000256" key="5">
    <source>
        <dbReference type="ARBA" id="ARBA00022840"/>
    </source>
</evidence>
<sequence length="329" mass="37880">MTTKIVVSGMRPTGRIHLGNYTSVIKNWIKLQKTYSCFFFIADIHSLTTNLDNIIKLNYYTKIIIKEWLATGINPEKSNIFIQSHIPETFELHTILSMIAPVSWLERVPTYKAEKNAKTYGFLGYPILQGADILILNADYVPVGEDQLPHLELIRELVRKTNTVIKKITNSSIDVFKEPQPLLNYHKNILGIDGNKMSKSKNNTILISDESEILFKKIKKIKTDEKRINISISGTPDNCNIWKFHEIYSNIKTKKKIKTECLTAKIGCSDCKNILYKTIEIKNKTIIKNIKLYEKKEYYINEIIELGSNNARKIAKNTLKTLKDKLNIL</sequence>
<dbReference type="FunFam" id="1.10.240.10:FF:000005">
    <property type="entry name" value="Tryptophan--tRNA ligase"/>
    <property type="match status" value="1"/>
</dbReference>
<dbReference type="GO" id="GO:0004830">
    <property type="term" value="F:tryptophan-tRNA ligase activity"/>
    <property type="evidence" value="ECO:0007669"/>
    <property type="project" value="UniProtKB-UniRule"/>
</dbReference>
<dbReference type="Proteomes" id="UP000509549">
    <property type="component" value="Chromosome"/>
</dbReference>
<accession>A0A6J5JWH6</accession>
<evidence type="ECO:0000256" key="6">
    <source>
        <dbReference type="ARBA" id="ARBA00022917"/>
    </source>
</evidence>
<dbReference type="InterPro" id="IPR001412">
    <property type="entry name" value="aa-tRNA-synth_I_CS"/>
</dbReference>
<dbReference type="EMBL" id="LR794158">
    <property type="protein sequence ID" value="CAB3976236.1"/>
    <property type="molecule type" value="Genomic_DNA"/>
</dbReference>
<dbReference type="GO" id="GO:0005737">
    <property type="term" value="C:cytoplasm"/>
    <property type="evidence" value="ECO:0007669"/>
    <property type="project" value="UniProtKB-UniRule"/>
</dbReference>
<dbReference type="InterPro" id="IPR002306">
    <property type="entry name" value="Trp-tRNA-ligase"/>
</dbReference>
<evidence type="ECO:0000256" key="7">
    <source>
        <dbReference type="ARBA" id="ARBA00023146"/>
    </source>
</evidence>
<reference evidence="11 12" key="1">
    <citation type="submission" date="2020-04" db="EMBL/GenBank/DDBJ databases">
        <authorList>
            <person name="Graf S J."/>
        </authorList>
    </citation>
    <scope>NUCLEOTIDE SEQUENCE [LARGE SCALE GENOMIC DNA]</scope>
    <source>
        <strain evidence="11">1</strain>
    </source>
</reference>
<evidence type="ECO:0000256" key="9">
    <source>
        <dbReference type="NCBIfam" id="TIGR00233"/>
    </source>
</evidence>
<comment type="similarity">
    <text evidence="1 10">Belongs to the class-I aminoacyl-tRNA synthetase family.</text>
</comment>
<evidence type="ECO:0000256" key="2">
    <source>
        <dbReference type="ARBA" id="ARBA00013161"/>
    </source>
</evidence>
<organism evidence="11 12">
    <name type="scientific">Candidatus Azoamicus ciliaticola</name>
    <dbReference type="NCBI Taxonomy" id="2652803"/>
    <lineage>
        <taxon>Bacteria</taxon>
        <taxon>Pseudomonadati</taxon>
        <taxon>Pseudomonadota</taxon>
        <taxon>Gammaproteobacteria</taxon>
        <taxon>Candidatus Azoamicaceae</taxon>
        <taxon>Candidatus Azoamicus</taxon>
    </lineage>
</organism>
<keyword evidence="3 10" id="KW-0436">Ligase</keyword>
<comment type="catalytic activity">
    <reaction evidence="8">
        <text>tRNA(Trp) + L-tryptophan + ATP = L-tryptophyl-tRNA(Trp) + AMP + diphosphate + H(+)</text>
        <dbReference type="Rhea" id="RHEA:24080"/>
        <dbReference type="Rhea" id="RHEA-COMP:9671"/>
        <dbReference type="Rhea" id="RHEA-COMP:9705"/>
        <dbReference type="ChEBI" id="CHEBI:15378"/>
        <dbReference type="ChEBI" id="CHEBI:30616"/>
        <dbReference type="ChEBI" id="CHEBI:33019"/>
        <dbReference type="ChEBI" id="CHEBI:57912"/>
        <dbReference type="ChEBI" id="CHEBI:78442"/>
        <dbReference type="ChEBI" id="CHEBI:78535"/>
        <dbReference type="ChEBI" id="CHEBI:456215"/>
        <dbReference type="EC" id="6.1.1.2"/>
    </reaction>
</comment>